<dbReference type="InterPro" id="IPR050331">
    <property type="entry name" value="Zinc_finger"/>
</dbReference>
<evidence type="ECO:0000256" key="1">
    <source>
        <dbReference type="ARBA" id="ARBA00004123"/>
    </source>
</evidence>
<dbReference type="GO" id="GO:0008270">
    <property type="term" value="F:zinc ion binding"/>
    <property type="evidence" value="ECO:0007669"/>
    <property type="project" value="UniProtKB-KW"/>
</dbReference>
<evidence type="ECO:0000256" key="7">
    <source>
        <dbReference type="PROSITE-ProRule" id="PRU00042"/>
    </source>
</evidence>
<organism evidence="10 11">
    <name type="scientific">Pomacea canaliculata</name>
    <name type="common">Golden apple snail</name>
    <dbReference type="NCBI Taxonomy" id="400727"/>
    <lineage>
        <taxon>Eukaryota</taxon>
        <taxon>Metazoa</taxon>
        <taxon>Spiralia</taxon>
        <taxon>Lophotrochozoa</taxon>
        <taxon>Mollusca</taxon>
        <taxon>Gastropoda</taxon>
        <taxon>Caenogastropoda</taxon>
        <taxon>Architaenioglossa</taxon>
        <taxon>Ampullarioidea</taxon>
        <taxon>Ampullariidae</taxon>
        <taxon>Pomacea</taxon>
    </lineage>
</organism>
<feature type="domain" description="C2H2-type" evidence="9">
    <location>
        <begin position="1068"/>
        <end position="1096"/>
    </location>
</feature>
<dbReference type="PANTHER" id="PTHR16515">
    <property type="entry name" value="PR DOMAIN ZINC FINGER PROTEIN"/>
    <property type="match status" value="1"/>
</dbReference>
<feature type="domain" description="C2H2-type" evidence="9">
    <location>
        <begin position="1029"/>
        <end position="1057"/>
    </location>
</feature>
<feature type="domain" description="C2H2-type" evidence="9">
    <location>
        <begin position="955"/>
        <end position="982"/>
    </location>
</feature>
<protein>
    <recommendedName>
        <fullName evidence="9">C2H2-type domain-containing protein</fullName>
    </recommendedName>
</protein>
<evidence type="ECO:0000256" key="3">
    <source>
        <dbReference type="ARBA" id="ARBA00022737"/>
    </source>
</evidence>
<feature type="region of interest" description="Disordered" evidence="8">
    <location>
        <begin position="111"/>
        <end position="157"/>
    </location>
</feature>
<dbReference type="InterPro" id="IPR036236">
    <property type="entry name" value="Znf_C2H2_sf"/>
</dbReference>
<evidence type="ECO:0000256" key="5">
    <source>
        <dbReference type="ARBA" id="ARBA00022833"/>
    </source>
</evidence>
<comment type="caution">
    <text evidence="10">The sequence shown here is derived from an EMBL/GenBank/DDBJ whole genome shotgun (WGS) entry which is preliminary data.</text>
</comment>
<dbReference type="InterPro" id="IPR013087">
    <property type="entry name" value="Znf_C2H2_type"/>
</dbReference>
<keyword evidence="11" id="KW-1185">Reference proteome</keyword>
<reference evidence="10 11" key="1">
    <citation type="submission" date="2018-04" db="EMBL/GenBank/DDBJ databases">
        <title>The genome of golden apple snail Pomacea canaliculata provides insight into stress tolerance and invasive adaptation.</title>
        <authorList>
            <person name="Liu C."/>
            <person name="Liu B."/>
            <person name="Ren Y."/>
            <person name="Zhang Y."/>
            <person name="Wang H."/>
            <person name="Li S."/>
            <person name="Jiang F."/>
            <person name="Yin L."/>
            <person name="Zhang G."/>
            <person name="Qian W."/>
            <person name="Fan W."/>
        </authorList>
    </citation>
    <scope>NUCLEOTIDE SEQUENCE [LARGE SCALE GENOMIC DNA]</scope>
    <source>
        <strain evidence="10">SZHN2017</strain>
        <tissue evidence="10">Muscle</tissue>
    </source>
</reference>
<sequence length="1381" mass="154193">MEGIHISLPVAVCRDILLSQQQNLYYEASISTGAGNGGKKTKGSISARLVTGPNGDKLIDIVVQFPARSKSLNIVKGKLYCQVKEDRVEQNTASVLDSAVHLQCQSEVADETPSCNNNATKAPENISPPKERKKKVSESAALTHVHEGRPSRHREKPTKFKDYDTELDFIRRETPRQTLLSDVEKEIEAEETNAPKSEGELSKTDCKITSDEANKRDKKRFYVRSRTFGNQKRRTYDKLIKHLTQATEQEGSEIQSVLFSLKSSVYKDQKVNKGLLISEQRPKDTSNGHCVLNSIKLDRPFQITGHESNQNGEPTEETVSKQTALPSLNSGLITKKWRKTFPPQLKSFPRKFPSSLRSSATSCLLQEPLGTEQAASQKSQPVDQALNKYRIISPSMAIFEDAHKLHNNDSDPDYDPENFGDDLDVEKKKAKRKKYLVHSRKRKVLQEAVTSSEADSDRLLDKFQVLHASTVKQGDQFFIPQNTSVREGKMNTMLVGPFCLVGSGEESRIEIVPEHERAATLNVLYGDLHLPNATVWGLEGTGTKVIMHTLSTAALSATLDHDYINSRHNASDIPKVPRTFLKPIRMAQHISARVEKVEEGEGKSLVTISGHNNKAKSDAGIFTFTPRINAEGIPIADSLEDVMTDTIRRVERDRESYQKALEAEPTEPEVVGVNDMPVAGEVVLKVWGQVPNNKRGIRRNWIRGRPRKHLPLAAILQQGVTKTDVDGTGIDKKNITVTLQDAGSNVVVTMQGEVSLPSTENLGKGSLCVSSGLKQEENVAQGIIGANFKPGEIIVIGNDEGKNTLFTDSEVKLDITSNVNVSPKSDERLLSSHAKILKMCNYCLRLFPGPVLLYRHVKNDHSMYFKDAGYQQYLEDLRLDKLFVCPFCPGRHSLSNEYRFRAHLTQVHKVEIQEQSNGWKSPALSSLECEICHVYFQSWGELEVHATCVHDSHLLSCPHCPDAFILENTLCQHLKMHNNKKAHITAEEEQGKRRGAKNCRFSGTSRGAINRPKRLKRGMANGSIDRTQQSCLQCGKLFKTAGSLARHVETRHSSIEDGETQMSAKKQFQCACCLEQFTSLWEVQEHQQHVHTSATLVHCLFCGAGCTSVSSMYKHISECHLLTEMLTCPVCQDQLLSQKALTQHIYSIHRLEFGGSLEFAVKQSLDEVSDGERTDDCMQNFQCPYCTDIFTQTSLVAHIVEDHREQFPHTCPHCEQTFLTKEVLQHHKEFAHDYNSPFQSLLSPQSPKKQTMAVTLIKNQVTGQQDVTDILKSCHSASNTKPGIPENFVYSVGKQDIQALLTGETGCNMQQITIYPETAYQLSSHFSNSNTEQNCDVEYLEIVTDDSIAIATDVITGEGESAVEDIVYGMQLSTDITDESV</sequence>
<dbReference type="SMART" id="SM00355">
    <property type="entry name" value="ZnF_C2H2"/>
    <property type="match status" value="10"/>
</dbReference>
<evidence type="ECO:0000313" key="11">
    <source>
        <dbReference type="Proteomes" id="UP000245119"/>
    </source>
</evidence>
<dbReference type="PROSITE" id="PS50157">
    <property type="entry name" value="ZINC_FINGER_C2H2_2"/>
    <property type="match status" value="4"/>
</dbReference>
<proteinExistence type="predicted"/>
<name>A0A2T7NC37_POMCA</name>
<keyword evidence="5" id="KW-0862">Zinc</keyword>
<keyword evidence="6" id="KW-0539">Nucleus</keyword>
<accession>A0A2T7NC37</accession>
<evidence type="ECO:0000256" key="2">
    <source>
        <dbReference type="ARBA" id="ARBA00022723"/>
    </source>
</evidence>
<feature type="domain" description="C2H2-type" evidence="9">
    <location>
        <begin position="1209"/>
        <end position="1237"/>
    </location>
</feature>
<keyword evidence="4 7" id="KW-0863">Zinc-finger</keyword>
<dbReference type="GO" id="GO:0005634">
    <property type="term" value="C:nucleus"/>
    <property type="evidence" value="ECO:0007669"/>
    <property type="project" value="UniProtKB-SubCell"/>
</dbReference>
<dbReference type="GO" id="GO:0010468">
    <property type="term" value="P:regulation of gene expression"/>
    <property type="evidence" value="ECO:0007669"/>
    <property type="project" value="TreeGrafter"/>
</dbReference>
<evidence type="ECO:0000259" key="9">
    <source>
        <dbReference type="PROSITE" id="PS50157"/>
    </source>
</evidence>
<keyword evidence="2" id="KW-0479">Metal-binding</keyword>
<evidence type="ECO:0000256" key="4">
    <source>
        <dbReference type="ARBA" id="ARBA00022771"/>
    </source>
</evidence>
<evidence type="ECO:0000256" key="8">
    <source>
        <dbReference type="SAM" id="MobiDB-lite"/>
    </source>
</evidence>
<dbReference type="PROSITE" id="PS00028">
    <property type="entry name" value="ZINC_FINGER_C2H2_1"/>
    <property type="match status" value="7"/>
</dbReference>
<dbReference type="PANTHER" id="PTHR16515:SF49">
    <property type="entry name" value="GASTRULA ZINC FINGER PROTEIN XLCGF49.1-LIKE-RELATED"/>
    <property type="match status" value="1"/>
</dbReference>
<keyword evidence="3" id="KW-0677">Repeat</keyword>
<dbReference type="Gene3D" id="3.30.160.60">
    <property type="entry name" value="Classic Zinc Finger"/>
    <property type="match status" value="3"/>
</dbReference>
<evidence type="ECO:0000313" key="10">
    <source>
        <dbReference type="EMBL" id="PVD18734.1"/>
    </source>
</evidence>
<gene>
    <name evidence="10" type="ORF">C0Q70_21285</name>
</gene>
<feature type="region of interest" description="Disordered" evidence="8">
    <location>
        <begin position="304"/>
        <end position="325"/>
    </location>
</feature>
<dbReference type="SUPFAM" id="SSF57667">
    <property type="entry name" value="beta-beta-alpha zinc fingers"/>
    <property type="match status" value="1"/>
</dbReference>
<comment type="subcellular location">
    <subcellularLocation>
        <location evidence="1">Nucleus</location>
    </subcellularLocation>
</comment>
<dbReference type="EMBL" id="PZQS01000014">
    <property type="protein sequence ID" value="PVD18734.1"/>
    <property type="molecule type" value="Genomic_DNA"/>
</dbReference>
<dbReference type="Proteomes" id="UP000245119">
    <property type="component" value="Linkage Group LG14"/>
</dbReference>
<evidence type="ECO:0000256" key="6">
    <source>
        <dbReference type="ARBA" id="ARBA00023242"/>
    </source>
</evidence>
<dbReference type="OrthoDB" id="6071361at2759"/>